<protein>
    <submittedName>
        <fullName evidence="2">Uncharacterized protein</fullName>
    </submittedName>
</protein>
<dbReference type="GeneID" id="92026672"/>
<gene>
    <name evidence="2" type="ORF">J3D65DRAFT_114413</name>
</gene>
<comment type="caution">
    <text evidence="2">The sequence shown here is derived from an EMBL/GenBank/DDBJ whole genome shotgun (WGS) entry which is preliminary data.</text>
</comment>
<evidence type="ECO:0000313" key="3">
    <source>
        <dbReference type="Proteomes" id="UP001360953"/>
    </source>
</evidence>
<feature type="region of interest" description="Disordered" evidence="1">
    <location>
        <begin position="74"/>
        <end position="116"/>
    </location>
</feature>
<dbReference type="Proteomes" id="UP001360953">
    <property type="component" value="Unassembled WGS sequence"/>
</dbReference>
<feature type="compositionally biased region" description="Basic residues" evidence="1">
    <location>
        <begin position="74"/>
        <end position="83"/>
    </location>
</feature>
<keyword evidence="3" id="KW-1185">Reference proteome</keyword>
<accession>A0ABR1L841</accession>
<feature type="region of interest" description="Disordered" evidence="1">
    <location>
        <begin position="1"/>
        <end position="29"/>
    </location>
</feature>
<evidence type="ECO:0000256" key="1">
    <source>
        <dbReference type="SAM" id="MobiDB-lite"/>
    </source>
</evidence>
<dbReference type="RefSeq" id="XP_066651242.1">
    <property type="nucleotide sequence ID" value="XM_066793766.1"/>
</dbReference>
<dbReference type="EMBL" id="JBBPEH010000012">
    <property type="protein sequence ID" value="KAK7531418.1"/>
    <property type="molecule type" value="Genomic_DNA"/>
</dbReference>
<feature type="region of interest" description="Disordered" evidence="1">
    <location>
        <begin position="197"/>
        <end position="241"/>
    </location>
</feature>
<name>A0ABR1L841_9PEZI</name>
<organism evidence="2 3">
    <name type="scientific">Phyllosticta citribraziliensis</name>
    <dbReference type="NCBI Taxonomy" id="989973"/>
    <lineage>
        <taxon>Eukaryota</taxon>
        <taxon>Fungi</taxon>
        <taxon>Dikarya</taxon>
        <taxon>Ascomycota</taxon>
        <taxon>Pezizomycotina</taxon>
        <taxon>Dothideomycetes</taxon>
        <taxon>Dothideomycetes incertae sedis</taxon>
        <taxon>Botryosphaeriales</taxon>
        <taxon>Phyllostictaceae</taxon>
        <taxon>Phyllosticta</taxon>
    </lineage>
</organism>
<proteinExistence type="predicted"/>
<reference evidence="2 3" key="1">
    <citation type="submission" date="2024-04" db="EMBL/GenBank/DDBJ databases">
        <title>Phyllosticta paracitricarpa is synonymous to the EU quarantine fungus P. citricarpa based on phylogenomic analyses.</title>
        <authorList>
            <consortium name="Lawrence Berkeley National Laboratory"/>
            <person name="Van ingen-buijs V.A."/>
            <person name="Van westerhoven A.C."/>
            <person name="Haridas S."/>
            <person name="Skiadas P."/>
            <person name="Martin F."/>
            <person name="Groenewald J.Z."/>
            <person name="Crous P.W."/>
            <person name="Seidl M.F."/>
        </authorList>
    </citation>
    <scope>NUCLEOTIDE SEQUENCE [LARGE SCALE GENOMIC DNA]</scope>
    <source>
        <strain evidence="2 3">CPC 17464</strain>
    </source>
</reference>
<sequence length="241" mass="26802">MVVVKPNIQAQKLRTESPRGNDASGDASTADFSKRRYRCVWGMGKHMMCWAKRPPRSRHRSRLRQHHRLRHLTSVRPSARPHARSTPGSLLCPRSCSRRPRSQVSGLPTPGHPQGRHALRSARVIHQLGTAIRLQRCDASSSTSDTRAKTARAFLHASAGMFAVCHSVSQSGTLDIEIGTVSMYWLLISIPLQPSVHVTTSPSTPHRKIPSNNYSAQRMAVRDRPPTAPAPAQQRWDINPS</sequence>
<feature type="compositionally biased region" description="Polar residues" evidence="1">
    <location>
        <begin position="197"/>
        <end position="216"/>
    </location>
</feature>
<evidence type="ECO:0000313" key="2">
    <source>
        <dbReference type="EMBL" id="KAK7531418.1"/>
    </source>
</evidence>